<evidence type="ECO:0000256" key="1">
    <source>
        <dbReference type="SAM" id="MobiDB-lite"/>
    </source>
</evidence>
<feature type="compositionally biased region" description="Polar residues" evidence="1">
    <location>
        <begin position="13"/>
        <end position="25"/>
    </location>
</feature>
<reference evidence="2" key="2">
    <citation type="submission" date="2022-01" db="EMBL/GenBank/DDBJ databases">
        <authorList>
            <person name="Yamashiro T."/>
            <person name="Shiraishi A."/>
            <person name="Satake H."/>
            <person name="Nakayama K."/>
        </authorList>
    </citation>
    <scope>NUCLEOTIDE SEQUENCE</scope>
</reference>
<sequence length="94" mass="8740">MLDLRTPPGGNNAEASGSASRQAQQIELAVGQDGLGGSGTGAIIGLSAASGQGGAGGPGSPGGAGVGSQDGKEMGDGIPTRSSAAGVQSDLVFM</sequence>
<gene>
    <name evidence="2" type="ORF">Tco_1043211</name>
</gene>
<evidence type="ECO:0000313" key="3">
    <source>
        <dbReference type="Proteomes" id="UP001151760"/>
    </source>
</evidence>
<keyword evidence="3" id="KW-1185">Reference proteome</keyword>
<dbReference type="EMBL" id="BQNB010018629">
    <property type="protein sequence ID" value="GJT76486.1"/>
    <property type="molecule type" value="Genomic_DNA"/>
</dbReference>
<protein>
    <submittedName>
        <fullName evidence="2">Uncharacterized protein</fullName>
    </submittedName>
</protein>
<feature type="compositionally biased region" description="Gly residues" evidence="1">
    <location>
        <begin position="51"/>
        <end position="68"/>
    </location>
</feature>
<reference evidence="2" key="1">
    <citation type="journal article" date="2022" name="Int. J. Mol. Sci.">
        <title>Draft Genome of Tanacetum Coccineum: Genomic Comparison of Closely Related Tanacetum-Family Plants.</title>
        <authorList>
            <person name="Yamashiro T."/>
            <person name="Shiraishi A."/>
            <person name="Nakayama K."/>
            <person name="Satake H."/>
        </authorList>
    </citation>
    <scope>NUCLEOTIDE SEQUENCE</scope>
</reference>
<name>A0ABQ5GLD7_9ASTR</name>
<accession>A0ABQ5GLD7</accession>
<proteinExistence type="predicted"/>
<feature type="region of interest" description="Disordered" evidence="1">
    <location>
        <begin position="1"/>
        <end position="94"/>
    </location>
</feature>
<feature type="compositionally biased region" description="Gly residues" evidence="1">
    <location>
        <begin position="33"/>
        <end position="42"/>
    </location>
</feature>
<organism evidence="2 3">
    <name type="scientific">Tanacetum coccineum</name>
    <dbReference type="NCBI Taxonomy" id="301880"/>
    <lineage>
        <taxon>Eukaryota</taxon>
        <taxon>Viridiplantae</taxon>
        <taxon>Streptophyta</taxon>
        <taxon>Embryophyta</taxon>
        <taxon>Tracheophyta</taxon>
        <taxon>Spermatophyta</taxon>
        <taxon>Magnoliopsida</taxon>
        <taxon>eudicotyledons</taxon>
        <taxon>Gunneridae</taxon>
        <taxon>Pentapetalae</taxon>
        <taxon>asterids</taxon>
        <taxon>campanulids</taxon>
        <taxon>Asterales</taxon>
        <taxon>Asteraceae</taxon>
        <taxon>Asteroideae</taxon>
        <taxon>Anthemideae</taxon>
        <taxon>Anthemidinae</taxon>
        <taxon>Tanacetum</taxon>
    </lineage>
</organism>
<evidence type="ECO:0000313" key="2">
    <source>
        <dbReference type="EMBL" id="GJT76486.1"/>
    </source>
</evidence>
<dbReference type="Proteomes" id="UP001151760">
    <property type="component" value="Unassembled WGS sequence"/>
</dbReference>
<comment type="caution">
    <text evidence="2">The sequence shown here is derived from an EMBL/GenBank/DDBJ whole genome shotgun (WGS) entry which is preliminary data.</text>
</comment>